<dbReference type="Proteomes" id="UP000807353">
    <property type="component" value="Unassembled WGS sequence"/>
</dbReference>
<feature type="compositionally biased region" description="Basic and acidic residues" evidence="1">
    <location>
        <begin position="317"/>
        <end position="331"/>
    </location>
</feature>
<feature type="region of interest" description="Disordered" evidence="1">
    <location>
        <begin position="135"/>
        <end position="154"/>
    </location>
</feature>
<keyword evidence="2" id="KW-0472">Membrane</keyword>
<feature type="transmembrane region" description="Helical" evidence="2">
    <location>
        <begin position="79"/>
        <end position="99"/>
    </location>
</feature>
<dbReference type="AlphaFoldDB" id="A0A9P5Y6P0"/>
<evidence type="ECO:0000313" key="4">
    <source>
        <dbReference type="Proteomes" id="UP000807353"/>
    </source>
</evidence>
<protein>
    <submittedName>
        <fullName evidence="3">Uncharacterized protein</fullName>
    </submittedName>
</protein>
<proteinExistence type="predicted"/>
<sequence length="353" mass="39545">MSFPSPIGGTSFPADFAPSILFAVLYALLVPLMLYRVYDKRSRTTLLIGSVIFGVERVVIFSLRAAQSHNESKRLSKGLLTYMQISFGMGFIGIANDLVNIMRILLVNASYGSETYVQSPASIRKTAQSEDIIPRHHSGDFEGEPPSGTPDHPRQRFWSRRFSDFTNLAFFAATVPGIIANSRFSSVLHNPRVAARTMRLRYVSCGVALFLTSILAVAAFWARVKLARASRRGTLVMFGLTFLLSIIAVYRLAVMFHTTTELGSTAPGSLNSPGAKASFYILHVLPEWLATATLFTFNIRRMYGTGLFGDWRYRDETPKEREKREKREAKRAERRRQKLGTKRDAVADVGQKD</sequence>
<keyword evidence="4" id="KW-1185">Reference proteome</keyword>
<feature type="transmembrane region" description="Helical" evidence="2">
    <location>
        <begin position="234"/>
        <end position="257"/>
    </location>
</feature>
<feature type="transmembrane region" description="Helical" evidence="2">
    <location>
        <begin position="162"/>
        <end position="180"/>
    </location>
</feature>
<evidence type="ECO:0000256" key="1">
    <source>
        <dbReference type="SAM" id="MobiDB-lite"/>
    </source>
</evidence>
<organism evidence="3 4">
    <name type="scientific">Collybia nuda</name>
    <dbReference type="NCBI Taxonomy" id="64659"/>
    <lineage>
        <taxon>Eukaryota</taxon>
        <taxon>Fungi</taxon>
        <taxon>Dikarya</taxon>
        <taxon>Basidiomycota</taxon>
        <taxon>Agaricomycotina</taxon>
        <taxon>Agaricomycetes</taxon>
        <taxon>Agaricomycetidae</taxon>
        <taxon>Agaricales</taxon>
        <taxon>Tricholomatineae</taxon>
        <taxon>Clitocybaceae</taxon>
        <taxon>Collybia</taxon>
    </lineage>
</organism>
<dbReference type="OrthoDB" id="2562239at2759"/>
<feature type="compositionally biased region" description="Basic and acidic residues" evidence="1">
    <location>
        <begin position="341"/>
        <end position="353"/>
    </location>
</feature>
<accession>A0A9P5Y6P0</accession>
<evidence type="ECO:0000313" key="3">
    <source>
        <dbReference type="EMBL" id="KAF9462286.1"/>
    </source>
</evidence>
<reference evidence="3" key="1">
    <citation type="submission" date="2020-11" db="EMBL/GenBank/DDBJ databases">
        <authorList>
            <consortium name="DOE Joint Genome Institute"/>
            <person name="Ahrendt S."/>
            <person name="Riley R."/>
            <person name="Andreopoulos W."/>
            <person name="Labutti K."/>
            <person name="Pangilinan J."/>
            <person name="Ruiz-Duenas F.J."/>
            <person name="Barrasa J.M."/>
            <person name="Sanchez-Garcia M."/>
            <person name="Camarero S."/>
            <person name="Miyauchi S."/>
            <person name="Serrano A."/>
            <person name="Linde D."/>
            <person name="Babiker R."/>
            <person name="Drula E."/>
            <person name="Ayuso-Fernandez I."/>
            <person name="Pacheco R."/>
            <person name="Padilla G."/>
            <person name="Ferreira P."/>
            <person name="Barriuso J."/>
            <person name="Kellner H."/>
            <person name="Castanera R."/>
            <person name="Alfaro M."/>
            <person name="Ramirez L."/>
            <person name="Pisabarro A.G."/>
            <person name="Kuo A."/>
            <person name="Tritt A."/>
            <person name="Lipzen A."/>
            <person name="He G."/>
            <person name="Yan M."/>
            <person name="Ng V."/>
            <person name="Cullen D."/>
            <person name="Martin F."/>
            <person name="Rosso M.-N."/>
            <person name="Henrissat B."/>
            <person name="Hibbett D."/>
            <person name="Martinez A.T."/>
            <person name="Grigoriev I.V."/>
        </authorList>
    </citation>
    <scope>NUCLEOTIDE SEQUENCE</scope>
    <source>
        <strain evidence="3">CBS 247.69</strain>
    </source>
</reference>
<feature type="transmembrane region" description="Helical" evidence="2">
    <location>
        <begin position="20"/>
        <end position="38"/>
    </location>
</feature>
<comment type="caution">
    <text evidence="3">The sequence shown here is derived from an EMBL/GenBank/DDBJ whole genome shotgun (WGS) entry which is preliminary data.</text>
</comment>
<feature type="region of interest" description="Disordered" evidence="1">
    <location>
        <begin position="317"/>
        <end position="353"/>
    </location>
</feature>
<name>A0A9P5Y6P0_9AGAR</name>
<feature type="transmembrane region" description="Helical" evidence="2">
    <location>
        <begin position="45"/>
        <end position="67"/>
    </location>
</feature>
<keyword evidence="2" id="KW-1133">Transmembrane helix</keyword>
<feature type="transmembrane region" description="Helical" evidence="2">
    <location>
        <begin position="277"/>
        <end position="297"/>
    </location>
</feature>
<evidence type="ECO:0000256" key="2">
    <source>
        <dbReference type="SAM" id="Phobius"/>
    </source>
</evidence>
<feature type="transmembrane region" description="Helical" evidence="2">
    <location>
        <begin position="200"/>
        <end position="222"/>
    </location>
</feature>
<keyword evidence="2" id="KW-0812">Transmembrane</keyword>
<dbReference type="EMBL" id="MU150273">
    <property type="protein sequence ID" value="KAF9462286.1"/>
    <property type="molecule type" value="Genomic_DNA"/>
</dbReference>
<gene>
    <name evidence="3" type="ORF">BDZ94DRAFT_1166123</name>
</gene>